<protein>
    <submittedName>
        <fullName evidence="3">Type II secretion system protein GspG</fullName>
    </submittedName>
</protein>
<dbReference type="Proteomes" id="UP000569732">
    <property type="component" value="Unassembled WGS sequence"/>
</dbReference>
<gene>
    <name evidence="3" type="ORF">H0A36_14915</name>
</gene>
<dbReference type="Pfam" id="PF08334">
    <property type="entry name" value="T2SSG"/>
    <property type="match status" value="1"/>
</dbReference>
<comment type="caution">
    <text evidence="3">The sequence shown here is derived from an EMBL/GenBank/DDBJ whole genome shotgun (WGS) entry which is preliminary data.</text>
</comment>
<dbReference type="InterPro" id="IPR045584">
    <property type="entry name" value="Pilin-like"/>
</dbReference>
<feature type="transmembrane region" description="Helical" evidence="1">
    <location>
        <begin position="6"/>
        <end position="26"/>
    </location>
</feature>
<evidence type="ECO:0000259" key="2">
    <source>
        <dbReference type="Pfam" id="PF08334"/>
    </source>
</evidence>
<evidence type="ECO:0000313" key="3">
    <source>
        <dbReference type="EMBL" id="NYZ67307.1"/>
    </source>
</evidence>
<dbReference type="SUPFAM" id="SSF54523">
    <property type="entry name" value="Pili subunits"/>
    <property type="match status" value="1"/>
</dbReference>
<dbReference type="RefSeq" id="WP_180569327.1">
    <property type="nucleotide sequence ID" value="NZ_JACCKB010000023.1"/>
</dbReference>
<dbReference type="EMBL" id="JACCKB010000023">
    <property type="protein sequence ID" value="NYZ67307.1"/>
    <property type="molecule type" value="Genomic_DNA"/>
</dbReference>
<organism evidence="3 4">
    <name type="scientific">Spartinivicinus marinus</name>
    <dbReference type="NCBI Taxonomy" id="2994442"/>
    <lineage>
        <taxon>Bacteria</taxon>
        <taxon>Pseudomonadati</taxon>
        <taxon>Pseudomonadota</taxon>
        <taxon>Gammaproteobacteria</taxon>
        <taxon>Oceanospirillales</taxon>
        <taxon>Zooshikellaceae</taxon>
        <taxon>Spartinivicinus</taxon>
    </lineage>
</organism>
<reference evidence="3 4" key="1">
    <citation type="submission" date="2020-07" db="EMBL/GenBank/DDBJ databases">
        <title>Endozoicomonas sp. nov., isolated from sediment.</title>
        <authorList>
            <person name="Gu T."/>
        </authorList>
    </citation>
    <scope>NUCLEOTIDE SEQUENCE [LARGE SCALE GENOMIC DNA]</scope>
    <source>
        <strain evidence="3 4">SM1973</strain>
    </source>
</reference>
<proteinExistence type="predicted"/>
<dbReference type="Gene3D" id="3.30.700.10">
    <property type="entry name" value="Glycoprotein, Type 4 Pilin"/>
    <property type="match status" value="1"/>
</dbReference>
<evidence type="ECO:0000313" key="4">
    <source>
        <dbReference type="Proteomes" id="UP000569732"/>
    </source>
</evidence>
<dbReference type="InterPro" id="IPR013545">
    <property type="entry name" value="T2SS_protein-GspG_C"/>
</dbReference>
<evidence type="ECO:0000256" key="1">
    <source>
        <dbReference type="SAM" id="Phobius"/>
    </source>
</evidence>
<keyword evidence="1" id="KW-0812">Transmembrane</keyword>
<keyword evidence="1" id="KW-0472">Membrane</keyword>
<accession>A0A853ICQ8</accession>
<name>A0A853ICQ8_9GAMM</name>
<sequence>MKKTIFRVNVFFVALIAIGLIIKTVVSPSKNELAKIKVAEIDIQIIVEKLYEYKKLEALLPKEDGWYLALKNKEELGTFLEHIGLVDNTPVDPWGNKYIYRRLENGSTYEVVSFGSDGKVGGSGASKDIKIVRDASNKQSFSSSVSPR</sequence>
<feature type="domain" description="Type II secretion system protein GspG C-terminal" evidence="2">
    <location>
        <begin position="31"/>
        <end position="130"/>
    </location>
</feature>
<dbReference type="AlphaFoldDB" id="A0A853ICQ8"/>
<keyword evidence="4" id="KW-1185">Reference proteome</keyword>
<keyword evidence="1" id="KW-1133">Transmembrane helix</keyword>